<dbReference type="Pfam" id="PF13175">
    <property type="entry name" value="AAA_15"/>
    <property type="match status" value="1"/>
</dbReference>
<dbReference type="KEGG" id="abri:DFR85_03855"/>
<dbReference type="Gene3D" id="3.40.50.300">
    <property type="entry name" value="P-loop containing nucleotide triphosphate hydrolases"/>
    <property type="match status" value="1"/>
</dbReference>
<dbReference type="InterPro" id="IPR051396">
    <property type="entry name" value="Bact_Antivir_Def_Nuclease"/>
</dbReference>
<feature type="domain" description="Endonuclease GajA/Old nuclease/RecF-like AAA" evidence="1">
    <location>
        <begin position="19"/>
        <end position="346"/>
    </location>
</feature>
<gene>
    <name evidence="2" type="ORF">DFR85_03855</name>
</gene>
<dbReference type="InterPro" id="IPR027417">
    <property type="entry name" value="P-loop_NTPase"/>
</dbReference>
<dbReference type="InterPro" id="IPR041685">
    <property type="entry name" value="AAA_GajA/Old/RecF-like"/>
</dbReference>
<reference evidence="2 3" key="1">
    <citation type="submission" date="2018-05" db="EMBL/GenBank/DDBJ databases">
        <title>Complete Genome Sequences of Extremely Thermoacidophilic, Metal-Mobilizing Type-Strain Members of the Archaeal Family Sulfolobaceae: Acidianus brierleyi DSM-1651T, Acidianus sulfidivorans DSM-18786T, Metallosphaera hakonensis DSM-7519T, and Metallosphaera prunae DSM-10039T.</title>
        <authorList>
            <person name="Counts J.A."/>
            <person name="Kelly R.M."/>
        </authorList>
    </citation>
    <scope>NUCLEOTIDE SEQUENCE [LARGE SCALE GENOMIC DNA]</scope>
    <source>
        <strain evidence="2 3">DSM 1651</strain>
    </source>
</reference>
<dbReference type="Proteomes" id="UP000248044">
    <property type="component" value="Chromosome"/>
</dbReference>
<evidence type="ECO:0000313" key="3">
    <source>
        <dbReference type="Proteomes" id="UP000248044"/>
    </source>
</evidence>
<proteinExistence type="predicted"/>
<dbReference type="EMBL" id="CP029289">
    <property type="protein sequence ID" value="AWR93881.1"/>
    <property type="molecule type" value="Genomic_DNA"/>
</dbReference>
<keyword evidence="3" id="KW-1185">Reference proteome</keyword>
<dbReference type="PANTHER" id="PTHR43581:SF2">
    <property type="entry name" value="EXCINUCLEASE ATPASE SUBUNIT"/>
    <property type="match status" value="1"/>
</dbReference>
<dbReference type="PANTHER" id="PTHR43581">
    <property type="entry name" value="ATP/GTP PHOSPHATASE"/>
    <property type="match status" value="1"/>
</dbReference>
<protein>
    <recommendedName>
        <fullName evidence="1">Endonuclease GajA/Old nuclease/RecF-like AAA domain-containing protein</fullName>
    </recommendedName>
</protein>
<evidence type="ECO:0000313" key="2">
    <source>
        <dbReference type="EMBL" id="AWR93881.1"/>
    </source>
</evidence>
<organism evidence="2 3">
    <name type="scientific">Acidianus brierleyi</name>
    <dbReference type="NCBI Taxonomy" id="41673"/>
    <lineage>
        <taxon>Archaea</taxon>
        <taxon>Thermoproteota</taxon>
        <taxon>Thermoprotei</taxon>
        <taxon>Sulfolobales</taxon>
        <taxon>Sulfolobaceae</taxon>
        <taxon>Acidianus</taxon>
    </lineage>
</organism>
<sequence length="425" mass="48179">MNKSLKILLRFLIILVMELLIKSLGPITDSKVAISDLTVLFGPPKAGKSYILKAIYSKLAFFDEANNLELSKIFVRQLQDKLISFASEEKGETLTLDVEKEFLISIKTLSQYYLSYLTSNAEVDIPLKMEDIVKEILRDQTLNEETYYPYSTSCVNVIKISFQTGKINIRVSAKKEDRTCQTILASELISSLTNYSIKLFTKILNLSAKTLNIPLVKYAAYGRALALLTLNDVTSFNPSIRSLYYWLMKGLESKAEDSFLSFIDVNIKKSEKDKILIDEYTPEKSSSSLNDLAVIKLMVADGKKSLILIEEPESQLNIEQQIKVALYLYGLAQKHQVVITTHSDVILLILSALQYFGWSNVFEEEAKVPHEKSVNIRIYLVKDGKVTEKKGVDLLENIPTISEVGYKIISIIGRLLDEQQIRRNM</sequence>
<dbReference type="SUPFAM" id="SSF52540">
    <property type="entry name" value="P-loop containing nucleoside triphosphate hydrolases"/>
    <property type="match status" value="1"/>
</dbReference>
<accession>A0A2U9ICX5</accession>
<name>A0A2U9ICX5_9CREN</name>
<dbReference type="AlphaFoldDB" id="A0A2U9ICX5"/>
<evidence type="ECO:0000259" key="1">
    <source>
        <dbReference type="Pfam" id="PF13175"/>
    </source>
</evidence>